<gene>
    <name evidence="2" type="ORF">RQP53_14760</name>
</gene>
<organism evidence="2 3">
    <name type="scientific">Roseateles aquae</name>
    <dbReference type="NCBI Taxonomy" id="3077235"/>
    <lineage>
        <taxon>Bacteria</taxon>
        <taxon>Pseudomonadati</taxon>
        <taxon>Pseudomonadota</taxon>
        <taxon>Betaproteobacteria</taxon>
        <taxon>Burkholderiales</taxon>
        <taxon>Sphaerotilaceae</taxon>
        <taxon>Roseateles</taxon>
    </lineage>
</organism>
<dbReference type="RefSeq" id="WP_315651175.1">
    <property type="nucleotide sequence ID" value="NZ_JAVXZY010000006.1"/>
</dbReference>
<proteinExistence type="predicted"/>
<sequence length="180" mass="20023">PPRPKVRATIARNENSAEPEPILLVRCLDASGWGYWTASLGSRVDRRALIAAFFAAVGGVFAFTSGGRAELQLHIDESSIAMLRDLRLEPKFTDLPGAPAAGERRRLEPLINDLLDRLIAGIQAHPTDTWVLAQMEPTVGAFYLEDTEARERCIAYIEAVFKILGIPDDRGAFRKYLVFW</sequence>
<dbReference type="EMBL" id="JAVXZY010000006">
    <property type="protein sequence ID" value="MDT9000532.1"/>
    <property type="molecule type" value="Genomic_DNA"/>
</dbReference>
<dbReference type="InterPro" id="IPR038360">
    <property type="entry name" value="DUF4844_sf"/>
</dbReference>
<accession>A0ABU3PEG8</accession>
<dbReference type="InterPro" id="IPR032301">
    <property type="entry name" value="DUF4844"/>
</dbReference>
<reference evidence="2" key="1">
    <citation type="submission" date="2023-09" db="EMBL/GenBank/DDBJ databases">
        <title>Paucibacter sp. APW11 Genome sequencing and assembly.</title>
        <authorList>
            <person name="Kim I."/>
        </authorList>
    </citation>
    <scope>NUCLEOTIDE SEQUENCE</scope>
    <source>
        <strain evidence="2">APW11</strain>
    </source>
</reference>
<keyword evidence="3" id="KW-1185">Reference proteome</keyword>
<keyword evidence="1" id="KW-1133">Transmembrane helix</keyword>
<keyword evidence="1" id="KW-0812">Transmembrane</keyword>
<feature type="transmembrane region" description="Helical" evidence="1">
    <location>
        <begin position="48"/>
        <end position="67"/>
    </location>
</feature>
<dbReference type="Proteomes" id="UP001246372">
    <property type="component" value="Unassembled WGS sequence"/>
</dbReference>
<evidence type="ECO:0000256" key="1">
    <source>
        <dbReference type="SAM" id="Phobius"/>
    </source>
</evidence>
<dbReference type="Pfam" id="PF16133">
    <property type="entry name" value="DUF4844"/>
    <property type="match status" value="1"/>
</dbReference>
<keyword evidence="1" id="KW-0472">Membrane</keyword>
<comment type="caution">
    <text evidence="2">The sequence shown here is derived from an EMBL/GenBank/DDBJ whole genome shotgun (WGS) entry which is preliminary data.</text>
</comment>
<dbReference type="Gene3D" id="1.20.1480.40">
    <property type="entry name" value="Uncharacterised protein PF16133, DUF4844"/>
    <property type="match status" value="1"/>
</dbReference>
<evidence type="ECO:0000313" key="2">
    <source>
        <dbReference type="EMBL" id="MDT9000532.1"/>
    </source>
</evidence>
<name>A0ABU3PEG8_9BURK</name>
<protein>
    <submittedName>
        <fullName evidence="2">DUF4844 domain-containing protein</fullName>
    </submittedName>
</protein>
<evidence type="ECO:0000313" key="3">
    <source>
        <dbReference type="Proteomes" id="UP001246372"/>
    </source>
</evidence>
<feature type="non-terminal residue" evidence="2">
    <location>
        <position position="1"/>
    </location>
</feature>